<organism evidence="1 2">
    <name type="scientific">Pangasius djambal</name>
    <dbReference type="NCBI Taxonomy" id="1691987"/>
    <lineage>
        <taxon>Eukaryota</taxon>
        <taxon>Metazoa</taxon>
        <taxon>Chordata</taxon>
        <taxon>Craniata</taxon>
        <taxon>Vertebrata</taxon>
        <taxon>Euteleostomi</taxon>
        <taxon>Actinopterygii</taxon>
        <taxon>Neopterygii</taxon>
        <taxon>Teleostei</taxon>
        <taxon>Ostariophysi</taxon>
        <taxon>Siluriformes</taxon>
        <taxon>Pangasiidae</taxon>
        <taxon>Pangasius</taxon>
    </lineage>
</organism>
<evidence type="ECO:0000313" key="2">
    <source>
        <dbReference type="Proteomes" id="UP000830395"/>
    </source>
</evidence>
<name>A0ACC5YPK1_9TELE</name>
<sequence length="942" mass="106383">MEICSEADSVEKRREHWKLLSNLKTTVEGLLSTNNPNVWSRYGGLQRLHKDMTNILSHGLKHEQVYYKQKDYWRFVWCLRSISPSLAPHVEQFSQMEPVLSSSVQSESDKAERWLLHSLQSHTLSIQLKPLITHHNTTRKYYTDEAFLLSELHVAAMFQCLEAVEQNDARLLALINTTRVYYKQKDYWRFVWCLRSISPSLAPHVEQFSQMEPVLSSSVQSESDKAERWLLHSLQSHTLSIQLKPLITHHNTTRKYYTDEAFLLSELHVAAMFQCLEAVEQNDARLLALINTTRLSHLKECVPVDLLTSQQCVLPGVSIRTHAPSCSFRDNTHTSYTERSTDAAVCVSASGAPWACLSTDQSVLEPLITQNSPTDSTHPVNPAPSEGGDCDGDDGPEYLAIGNLGRRSRRGSSSSAQSTEHSQIRAHIPEAPPPSQRRSSFSDMERGKRRSFRGHARSLSDTGVMQKHKQGGNQRKITIIIEDPAEESAVDEQSVSGFGPFSPHSSDSSHSSLYMEAGGLQYGSGSDGLFRKPSEGQSLISYLSEQDFGSCADLEKENAHFSISESLIAAIELMKCKMRAEEADEDGDSDSEIQQLKQKIRLRRQQIRRSRLRTPSSANQTLPSTDSGGSLRSSRDSLLHSDSGSADDVEDPVLRDADVKQNVNLSSRSFISSDSVSQWLLQSNSAESVAMGLLRQFEGLQLPAASELEWLVPEHDAPQKLLPMPDSVPISPDDGEHADVYKLRIRVRGNLEWAPPRPQIIFNIHHAPKRKVLVMKQNYRCAGCGTRIDPDYIKRLRYCEYLGRYFCQCCHENAVAVVPGRVLSKWDFSKYYVSNFARDLLGKIAQDPLFNLNDINSGLYKKVKNLEAVRLCQAKGFVCEFCGNDKDIIFPFELNKCRRCEECNACYHRSCFKNKSVCPRCRRLAERRERMNSTNTEEEEGQ</sequence>
<accession>A0ACC5YPK1</accession>
<protein>
    <submittedName>
        <fullName evidence="1">Uncharacterized protein</fullName>
    </submittedName>
</protein>
<dbReference type="EMBL" id="CM040985">
    <property type="protein sequence ID" value="MCJ8737565.1"/>
    <property type="molecule type" value="Genomic_DNA"/>
</dbReference>
<comment type="caution">
    <text evidence="1">The sequence shown here is derived from an EMBL/GenBank/DDBJ whole genome shotgun (WGS) entry which is preliminary data.</text>
</comment>
<gene>
    <name evidence="1" type="ORF">PDJAM_G00025520</name>
</gene>
<proteinExistence type="predicted"/>
<dbReference type="Proteomes" id="UP000830395">
    <property type="component" value="Chromosome 11"/>
</dbReference>
<reference evidence="1" key="1">
    <citation type="submission" date="2020-02" db="EMBL/GenBank/DDBJ databases">
        <title>Genome sequencing of the panga catfish, Pangasius djambal.</title>
        <authorList>
            <person name="Wen M."/>
            <person name="Zahm M."/>
            <person name="Roques C."/>
            <person name="Cabau C."/>
            <person name="Klopp C."/>
            <person name="Donnadieu C."/>
            <person name="Jouanno E."/>
            <person name="Avarre J.-C."/>
            <person name="Campet M."/>
            <person name="Ha T."/>
            <person name="Dugue R."/>
            <person name="Lampietro C."/>
            <person name="Louis A."/>
            <person name="Herpin A."/>
            <person name="Echchiki A."/>
            <person name="Berthelot C."/>
            <person name="Parey E."/>
            <person name="Roest-Crollius H."/>
            <person name="Braasch I."/>
            <person name="Postlethwait J.H."/>
            <person name="Bobe J."/>
            <person name="Montfort J."/>
            <person name="Bouchez O."/>
            <person name="Begum T."/>
            <person name="Schartl M."/>
            <person name="Gustiano R."/>
            <person name="Guiguen Y."/>
        </authorList>
    </citation>
    <scope>NUCLEOTIDE SEQUENCE</scope>
    <source>
        <strain evidence="1">Pdj_M5554</strain>
    </source>
</reference>
<keyword evidence="2" id="KW-1185">Reference proteome</keyword>
<evidence type="ECO:0000313" key="1">
    <source>
        <dbReference type="EMBL" id="MCJ8737565.1"/>
    </source>
</evidence>